<keyword evidence="1" id="KW-0812">Transmembrane</keyword>
<feature type="transmembrane region" description="Helical" evidence="1">
    <location>
        <begin position="136"/>
        <end position="156"/>
    </location>
</feature>
<gene>
    <name evidence="2" type="ORF">SAMN06264365_112239</name>
</gene>
<name>A0A239D369_9ACTN</name>
<reference evidence="2 3" key="1">
    <citation type="submission" date="2017-06" db="EMBL/GenBank/DDBJ databases">
        <authorList>
            <person name="Kim H.J."/>
            <person name="Triplett B.A."/>
        </authorList>
    </citation>
    <scope>NUCLEOTIDE SEQUENCE [LARGE SCALE GENOMIC DNA]</scope>
    <source>
        <strain evidence="2 3">DSM 43151</strain>
    </source>
</reference>
<proteinExistence type="predicted"/>
<feature type="transmembrane region" description="Helical" evidence="1">
    <location>
        <begin position="77"/>
        <end position="99"/>
    </location>
</feature>
<evidence type="ECO:0000313" key="3">
    <source>
        <dbReference type="Proteomes" id="UP000198415"/>
    </source>
</evidence>
<organism evidence="2 3">
    <name type="scientific">Actinoplanes regularis</name>
    <dbReference type="NCBI Taxonomy" id="52697"/>
    <lineage>
        <taxon>Bacteria</taxon>
        <taxon>Bacillati</taxon>
        <taxon>Actinomycetota</taxon>
        <taxon>Actinomycetes</taxon>
        <taxon>Micromonosporales</taxon>
        <taxon>Micromonosporaceae</taxon>
        <taxon>Actinoplanes</taxon>
    </lineage>
</organism>
<evidence type="ECO:0000313" key="2">
    <source>
        <dbReference type="EMBL" id="SNS26790.1"/>
    </source>
</evidence>
<feature type="transmembrane region" description="Helical" evidence="1">
    <location>
        <begin position="48"/>
        <end position="70"/>
    </location>
</feature>
<evidence type="ECO:0000256" key="1">
    <source>
        <dbReference type="SAM" id="Phobius"/>
    </source>
</evidence>
<sequence>MFALALTLILATVAYHAVMTLVDLFPFNNVRDARRSEQLTEIAVNTPVMVLPAILLAAAAAASLPWLGYLAGGIETLAVLGGLLLWWSPYLAGVTMPWATAGTGVTWSELHSRTYAGTVIVLPRIAGRPRPNLEHMILHGLMLAAATCTFIATGALRAG</sequence>
<keyword evidence="1" id="KW-0472">Membrane</keyword>
<keyword evidence="1" id="KW-1133">Transmembrane helix</keyword>
<protein>
    <submittedName>
        <fullName evidence="2">Uncharacterized protein</fullName>
    </submittedName>
</protein>
<accession>A0A239D369</accession>
<keyword evidence="3" id="KW-1185">Reference proteome</keyword>
<dbReference type="EMBL" id="FZNR01000012">
    <property type="protein sequence ID" value="SNS26790.1"/>
    <property type="molecule type" value="Genomic_DNA"/>
</dbReference>
<dbReference type="AlphaFoldDB" id="A0A239D369"/>
<dbReference type="Proteomes" id="UP000198415">
    <property type="component" value="Unassembled WGS sequence"/>
</dbReference>